<keyword evidence="3" id="KW-1185">Reference proteome</keyword>
<dbReference type="RefSeq" id="WP_183971132.1">
    <property type="nucleotide sequence ID" value="NZ_JACIBY010000001.1"/>
</dbReference>
<dbReference type="SUPFAM" id="SSF55545">
    <property type="entry name" value="beta-N-acetylhexosaminidase-like domain"/>
    <property type="match status" value="1"/>
</dbReference>
<reference evidence="2 3" key="1">
    <citation type="submission" date="2020-08" db="EMBL/GenBank/DDBJ databases">
        <title>Genomic Encyclopedia of Type Strains, Phase IV (KMG-IV): sequencing the most valuable type-strain genomes for metagenomic binning, comparative biology and taxonomic classification.</title>
        <authorList>
            <person name="Goeker M."/>
        </authorList>
    </citation>
    <scope>NUCLEOTIDE SEQUENCE [LARGE SCALE GENOMIC DNA]</scope>
    <source>
        <strain evidence="2 3">DSM 17976</strain>
    </source>
</reference>
<name>A0A7W6ENB0_9BACT</name>
<dbReference type="Proteomes" id="UP000541352">
    <property type="component" value="Unassembled WGS sequence"/>
</dbReference>
<dbReference type="Gene3D" id="3.30.379.10">
    <property type="entry name" value="Chitobiase/beta-hexosaminidase domain 2-like"/>
    <property type="match status" value="1"/>
</dbReference>
<protein>
    <recommendedName>
        <fullName evidence="4">Alpha glucuronidase N-terminal domain-containing protein</fullName>
    </recommendedName>
</protein>
<evidence type="ECO:0000313" key="2">
    <source>
        <dbReference type="EMBL" id="MBB3836370.1"/>
    </source>
</evidence>
<organism evidence="2 3">
    <name type="scientific">Runella defluvii</name>
    <dbReference type="NCBI Taxonomy" id="370973"/>
    <lineage>
        <taxon>Bacteria</taxon>
        <taxon>Pseudomonadati</taxon>
        <taxon>Bacteroidota</taxon>
        <taxon>Cytophagia</taxon>
        <taxon>Cytophagales</taxon>
        <taxon>Spirosomataceae</taxon>
        <taxon>Runella</taxon>
    </lineage>
</organism>
<accession>A0A7W6ENB0</accession>
<dbReference type="GO" id="GO:0005975">
    <property type="term" value="P:carbohydrate metabolic process"/>
    <property type="evidence" value="ECO:0007669"/>
    <property type="project" value="UniProtKB-ARBA"/>
</dbReference>
<evidence type="ECO:0008006" key="4">
    <source>
        <dbReference type="Google" id="ProtNLM"/>
    </source>
</evidence>
<sequence length="805" mass="91302">MKSILTALLFIIVFHVGHAQSWIDLTPASIHHRPADAAAFKEIVNVLQEEIAKRSGITPSVSPNLSETTNASIYLVLDKNLTELSSTLRTDLLRLAAPTQEGFRMVALADKKAIVIVGKDVRGVLYGVGRLLRKAEITQGHIRFPADLRLSTSPKYLVRGHQLGYRPKTNSYDAFTVAQYDQYIRELALFGANSIEILPPGTDDEPTSRHMKLATLDMVKEQARICQRYGLDVWMWYPNIGKDFTTPEKVKNELAAREIVFKAVSKIDAVFVPGGDPGELEPDELFEWMDKMALLLNKYHPKAKIWISPQSFKPTKAWFEAFFRHVNKGYPWLGGIVYGPWVKVPIDQIRKIVKPSIPIRNYPDITHSIAAQYPEPDWDPAWAVTLGREAVNPRPKDQKFFHNIVAPYCIGSISYSEGTNDDVNKFIWSDQDWDPKTDVRETLKDYSRLFFGADLAMDGALGISELETNIKGPVLAANQIERTLLRWQKMEQSASKTLLANPRFQMGLIRAYFDAYVRERSIYETQLEHQAYEILKSGEGNVQAKAQKAINVLSKAWNEPVGVLLRERCLALADSLHRSIGAQLTVTKHGAMPGRGNFIDNLDYPLNDAPWLLRELKKVEKMDDTQGQQALARLLSRTYPGKGGIYDHFMNPTSRARVVPTKHNWNNDPESLQSSRIGYGMNLPKEYFDSFPRMSTPVPAVPRAWTSQIEVLYDNVLKIKYDQLEKGVKYKVKVVYSGRFKSNVRMMTSDGSLIHDYIKLGEQPEYEFEVPAQAIKNGEVVFQWNCKEAERGLQVAEVSLIRTEL</sequence>
<comment type="caution">
    <text evidence="2">The sequence shown here is derived from an EMBL/GenBank/DDBJ whole genome shotgun (WGS) entry which is preliminary data.</text>
</comment>
<evidence type="ECO:0000313" key="3">
    <source>
        <dbReference type="Proteomes" id="UP000541352"/>
    </source>
</evidence>
<keyword evidence="1" id="KW-0378">Hydrolase</keyword>
<gene>
    <name evidence="2" type="ORF">FHS57_000352</name>
</gene>
<dbReference type="AlphaFoldDB" id="A0A7W6ENB0"/>
<dbReference type="InterPro" id="IPR029018">
    <property type="entry name" value="Hex-like_dom2"/>
</dbReference>
<dbReference type="EMBL" id="JACIBY010000001">
    <property type="protein sequence ID" value="MBB3836370.1"/>
    <property type="molecule type" value="Genomic_DNA"/>
</dbReference>
<evidence type="ECO:0000256" key="1">
    <source>
        <dbReference type="ARBA" id="ARBA00022801"/>
    </source>
</evidence>
<dbReference type="GO" id="GO:0016787">
    <property type="term" value="F:hydrolase activity"/>
    <property type="evidence" value="ECO:0007669"/>
    <property type="project" value="UniProtKB-KW"/>
</dbReference>
<proteinExistence type="predicted"/>